<dbReference type="PANTHER" id="PTHR47703:SF2">
    <property type="entry name" value="D-AMINOACID AMINOTRANSFERASE-LIKE PLP-DEPENDENT ENZYMES SUPERFAMILY PROTEIN"/>
    <property type="match status" value="1"/>
</dbReference>
<dbReference type="SUPFAM" id="SSF56752">
    <property type="entry name" value="D-aminoacid aminotransferase-like PLP-dependent enzymes"/>
    <property type="match status" value="1"/>
</dbReference>
<organism evidence="1 2">
    <name type="scientific">Mortierella alpina</name>
    <name type="common">Oleaginous fungus</name>
    <name type="synonym">Mortierella renispora</name>
    <dbReference type="NCBI Taxonomy" id="64518"/>
    <lineage>
        <taxon>Eukaryota</taxon>
        <taxon>Fungi</taxon>
        <taxon>Fungi incertae sedis</taxon>
        <taxon>Mucoromycota</taxon>
        <taxon>Mortierellomycotina</taxon>
        <taxon>Mortierellomycetes</taxon>
        <taxon>Mortierellales</taxon>
        <taxon>Mortierellaceae</taxon>
        <taxon>Mortierella</taxon>
    </lineage>
</organism>
<reference evidence="1" key="1">
    <citation type="submission" date="2021-07" db="EMBL/GenBank/DDBJ databases">
        <title>Draft genome of Mortierella alpina, strain LL118, isolated from an aspen leaf litter sample.</title>
        <authorList>
            <person name="Yang S."/>
            <person name="Vinatzer B.A."/>
        </authorList>
    </citation>
    <scope>NUCLEOTIDE SEQUENCE</scope>
    <source>
        <strain evidence="1">LL118</strain>
    </source>
</reference>
<dbReference type="GO" id="GO:0003824">
    <property type="term" value="F:catalytic activity"/>
    <property type="evidence" value="ECO:0007669"/>
    <property type="project" value="InterPro"/>
</dbReference>
<dbReference type="Gene3D" id="3.20.10.10">
    <property type="entry name" value="D-amino Acid Aminotransferase, subunit A, domain 2"/>
    <property type="match status" value="1"/>
</dbReference>
<dbReference type="Proteomes" id="UP000717515">
    <property type="component" value="Unassembled WGS sequence"/>
</dbReference>
<gene>
    <name evidence="1" type="ORF">KVV02_005139</name>
</gene>
<comment type="caution">
    <text evidence="1">The sequence shown here is derived from an EMBL/GenBank/DDBJ whole genome shotgun (WGS) entry which is preliminary data.</text>
</comment>
<dbReference type="InterPro" id="IPR001544">
    <property type="entry name" value="Aminotrans_IV"/>
</dbReference>
<sequence length="321" mass="35993">MLPRNVLAIRKVLGTSTEILTSTTPKSSQAMLLDYPPGSYTGMRTVNRVGILDFSVHTARLANSLRQIQFLGATAQEDRAVTAGLASLRQDDYMRKETTNLVRTGLRHYNKLQQDLPRDTGTAAAGEEIKVTVLCTWDPEDKQPILAAHFEPLNVPTTPRCTVEVHGSPRQQATAKNSQWVRDRRAILASMSKDSNEALLLDDTTQDIYEGLSSNFFVLHRKRQSIITAPLGSVLEGTIMRSVISICKEKSIPVEYSCPNLEHIDEWEGAFLSSMSRLVLPIEKLILPGGRIKQFESSSTIEFIRDRVQKECHNRIENLFE</sequence>
<dbReference type="Pfam" id="PF01063">
    <property type="entry name" value="Aminotran_4"/>
    <property type="match status" value="1"/>
</dbReference>
<accession>A0A9P8A1H2</accession>
<dbReference type="InterPro" id="IPR036038">
    <property type="entry name" value="Aminotransferase-like"/>
</dbReference>
<dbReference type="EMBL" id="JAIFTL010000261">
    <property type="protein sequence ID" value="KAG9320756.1"/>
    <property type="molecule type" value="Genomic_DNA"/>
</dbReference>
<evidence type="ECO:0008006" key="3">
    <source>
        <dbReference type="Google" id="ProtNLM"/>
    </source>
</evidence>
<name>A0A9P8A1H2_MORAP</name>
<protein>
    <recommendedName>
        <fullName evidence="3">D-aminoacid aminotransferase-like PLP-dependent enzyme</fullName>
    </recommendedName>
</protein>
<evidence type="ECO:0000313" key="1">
    <source>
        <dbReference type="EMBL" id="KAG9320756.1"/>
    </source>
</evidence>
<dbReference type="InterPro" id="IPR043132">
    <property type="entry name" value="BCAT-like_C"/>
</dbReference>
<proteinExistence type="predicted"/>
<evidence type="ECO:0000313" key="2">
    <source>
        <dbReference type="Proteomes" id="UP000717515"/>
    </source>
</evidence>
<dbReference type="AlphaFoldDB" id="A0A9P8A1H2"/>
<dbReference type="PANTHER" id="PTHR47703">
    <property type="entry name" value="D-AMINOACID AMINOTRANSFERASE-LIKE PLP-DEPENDENT ENZYMES SUPERFAMILY PROTEIN"/>
    <property type="match status" value="1"/>
</dbReference>